<gene>
    <name evidence="2" type="ORF">ACFO60_35270</name>
</gene>
<feature type="non-terminal residue" evidence="2">
    <location>
        <position position="71"/>
    </location>
</feature>
<evidence type="ECO:0000313" key="3">
    <source>
        <dbReference type="Proteomes" id="UP001596004"/>
    </source>
</evidence>
<reference evidence="3" key="1">
    <citation type="journal article" date="2019" name="Int. J. Syst. Evol. Microbiol.">
        <title>The Global Catalogue of Microorganisms (GCM) 10K type strain sequencing project: providing services to taxonomists for standard genome sequencing and annotation.</title>
        <authorList>
            <consortium name="The Broad Institute Genomics Platform"/>
            <consortium name="The Broad Institute Genome Sequencing Center for Infectious Disease"/>
            <person name="Wu L."/>
            <person name="Ma J."/>
        </authorList>
    </citation>
    <scope>NUCLEOTIDE SEQUENCE [LARGE SCALE GENOMIC DNA]</scope>
    <source>
        <strain evidence="3">CGMCC 4.7132</strain>
    </source>
</reference>
<name>A0ABV9CUJ9_9ACTN</name>
<evidence type="ECO:0000313" key="2">
    <source>
        <dbReference type="EMBL" id="MFC4536057.1"/>
    </source>
</evidence>
<feature type="region of interest" description="Disordered" evidence="1">
    <location>
        <begin position="33"/>
        <end position="57"/>
    </location>
</feature>
<sequence>MDKRVARRGFLVSGAVVGAGALVSACTSNEPAAAPASSAAAPAAAAGGTDNDKPGTKVVIGFSAPAADHGW</sequence>
<keyword evidence="3" id="KW-1185">Reference proteome</keyword>
<dbReference type="PROSITE" id="PS51257">
    <property type="entry name" value="PROKAR_LIPOPROTEIN"/>
    <property type="match status" value="1"/>
</dbReference>
<dbReference type="Proteomes" id="UP001596004">
    <property type="component" value="Unassembled WGS sequence"/>
</dbReference>
<evidence type="ECO:0000256" key="1">
    <source>
        <dbReference type="SAM" id="MobiDB-lite"/>
    </source>
</evidence>
<organism evidence="2 3">
    <name type="scientific">Sphaerisporangium dianthi</name>
    <dbReference type="NCBI Taxonomy" id="1436120"/>
    <lineage>
        <taxon>Bacteria</taxon>
        <taxon>Bacillati</taxon>
        <taxon>Actinomycetota</taxon>
        <taxon>Actinomycetes</taxon>
        <taxon>Streptosporangiales</taxon>
        <taxon>Streptosporangiaceae</taxon>
        <taxon>Sphaerisporangium</taxon>
    </lineage>
</organism>
<dbReference type="EMBL" id="JBHSFP010000039">
    <property type="protein sequence ID" value="MFC4536057.1"/>
    <property type="molecule type" value="Genomic_DNA"/>
</dbReference>
<protein>
    <submittedName>
        <fullName evidence="2">Sugar ABC transporter substrate-binding protein</fullName>
    </submittedName>
</protein>
<proteinExistence type="predicted"/>
<dbReference type="InterPro" id="IPR006311">
    <property type="entry name" value="TAT_signal"/>
</dbReference>
<feature type="compositionally biased region" description="Low complexity" evidence="1">
    <location>
        <begin position="33"/>
        <end position="46"/>
    </location>
</feature>
<accession>A0ABV9CUJ9</accession>
<dbReference type="PROSITE" id="PS51318">
    <property type="entry name" value="TAT"/>
    <property type="match status" value="1"/>
</dbReference>
<comment type="caution">
    <text evidence="2">The sequence shown here is derived from an EMBL/GenBank/DDBJ whole genome shotgun (WGS) entry which is preliminary data.</text>
</comment>